<keyword evidence="3" id="KW-1185">Reference proteome</keyword>
<dbReference type="Gene3D" id="3.40.50.300">
    <property type="entry name" value="P-loop containing nucleotide triphosphate hydrolases"/>
    <property type="match status" value="1"/>
</dbReference>
<dbReference type="PANTHER" id="PTHR13696">
    <property type="entry name" value="P-LOOP CONTAINING NUCLEOSIDE TRIPHOSPHATE HYDROLASE"/>
    <property type="match status" value="1"/>
</dbReference>
<dbReference type="PIRSF" id="PIRSF009320">
    <property type="entry name" value="Nuc_binding_HP_1000"/>
    <property type="match status" value="1"/>
</dbReference>
<dbReference type="Proteomes" id="UP000248863">
    <property type="component" value="Unassembled WGS sequence"/>
</dbReference>
<proteinExistence type="predicted"/>
<dbReference type="EMBL" id="NPEU01000086">
    <property type="protein sequence ID" value="RAI39190.1"/>
    <property type="molecule type" value="Genomic_DNA"/>
</dbReference>
<organism evidence="2 3">
    <name type="scientific">Rhodoplanes elegans</name>
    <dbReference type="NCBI Taxonomy" id="29408"/>
    <lineage>
        <taxon>Bacteria</taxon>
        <taxon>Pseudomonadati</taxon>
        <taxon>Pseudomonadota</taxon>
        <taxon>Alphaproteobacteria</taxon>
        <taxon>Hyphomicrobiales</taxon>
        <taxon>Nitrobacteraceae</taxon>
        <taxon>Rhodoplanes</taxon>
    </lineage>
</organism>
<feature type="domain" description="CobQ/CobB/MinD/ParA nucleotide binding" evidence="1">
    <location>
        <begin position="4"/>
        <end position="117"/>
    </location>
</feature>
<dbReference type="InterPro" id="IPR027417">
    <property type="entry name" value="P-loop_NTPase"/>
</dbReference>
<comment type="caution">
    <text evidence="2">The sequence shown here is derived from an EMBL/GenBank/DDBJ whole genome shotgun (WGS) entry which is preliminary data.</text>
</comment>
<protein>
    <submittedName>
        <fullName evidence="2">Chromosome partitioning protein ParA</fullName>
    </submittedName>
</protein>
<dbReference type="RefSeq" id="WP_111356991.1">
    <property type="nucleotide sequence ID" value="NZ_NHSK01000004.1"/>
</dbReference>
<evidence type="ECO:0000313" key="2">
    <source>
        <dbReference type="EMBL" id="RAI39190.1"/>
    </source>
</evidence>
<dbReference type="Pfam" id="PF01656">
    <property type="entry name" value="CbiA"/>
    <property type="match status" value="1"/>
</dbReference>
<reference evidence="2 3" key="1">
    <citation type="submission" date="2017-07" db="EMBL/GenBank/DDBJ databases">
        <title>Draft Genome Sequences of Select Purple Nonsulfur Bacteria.</title>
        <authorList>
            <person name="Lasarre B."/>
            <person name="Mckinlay J.B."/>
        </authorList>
    </citation>
    <scope>NUCLEOTIDE SEQUENCE [LARGE SCALE GENOMIC DNA]</scope>
    <source>
        <strain evidence="2 3">DSM 11907</strain>
    </source>
</reference>
<dbReference type="CDD" id="cd02042">
    <property type="entry name" value="ParAB_family"/>
    <property type="match status" value="1"/>
</dbReference>
<dbReference type="AlphaFoldDB" id="A0A327KK55"/>
<accession>A0A327KK55</accession>
<sequence length="215" mass="22824">MKTIALVTQKGGSGKSTLAIGLAVAAQQDGETVFILETDKQGTVANWALRRTDPDPAVDRVSGGAELDRALALLASKGYTLAVIDTPGVDSVTVTAAIRAADLCLIPARPSPADIEAANPTLDAIRKLGKEFAFVLNQAPVRSYRINEASSALNMWGVLALPHIVQRNDHQDALGAGQGVTEFSPDSKAAEEIRALWAWVKKRMRGSENELRAIA</sequence>
<gene>
    <name evidence="2" type="ORF">CH338_10190</name>
</gene>
<dbReference type="InterPro" id="IPR050678">
    <property type="entry name" value="DNA_Partitioning_ATPase"/>
</dbReference>
<dbReference type="InterPro" id="IPR002586">
    <property type="entry name" value="CobQ/CobB/MinD/ParA_Nub-bd_dom"/>
</dbReference>
<name>A0A327KK55_9BRAD</name>
<dbReference type="SUPFAM" id="SSF52540">
    <property type="entry name" value="P-loop containing nucleoside triphosphate hydrolases"/>
    <property type="match status" value="1"/>
</dbReference>
<evidence type="ECO:0000259" key="1">
    <source>
        <dbReference type="Pfam" id="PF01656"/>
    </source>
</evidence>
<dbReference type="OrthoDB" id="9804460at2"/>
<evidence type="ECO:0000313" key="3">
    <source>
        <dbReference type="Proteomes" id="UP000248863"/>
    </source>
</evidence>
<dbReference type="PANTHER" id="PTHR13696:SF96">
    <property type="entry name" value="COBQ_COBB_MIND_PARA NUCLEOTIDE BINDING DOMAIN-CONTAINING PROTEIN"/>
    <property type="match status" value="1"/>
</dbReference>